<name>A0A652ZTM3_9SPIR</name>
<protein>
    <submittedName>
        <fullName evidence="1">Uncharacterized protein</fullName>
    </submittedName>
</protein>
<accession>A0A652ZTM3</accession>
<sequence>MSLPDRVWLGISRFAITKLTEIKELSILRFASKCYKISLTEDILSLELL</sequence>
<dbReference type="AlphaFoldDB" id="A0A652ZTM3"/>
<dbReference type="EMBL" id="UPXP01000011">
    <property type="protein sequence ID" value="VBB39122.1"/>
    <property type="molecule type" value="Genomic_DNA"/>
</dbReference>
<proteinExistence type="predicted"/>
<reference evidence="1" key="1">
    <citation type="submission" date="2018-07" db="EMBL/GenBank/DDBJ databases">
        <authorList>
            <consortium name="Genoscope - CEA"/>
            <person name="William W."/>
        </authorList>
    </citation>
    <scope>NUCLEOTIDE SEQUENCE</scope>
    <source>
        <strain evidence="1">IK1</strain>
    </source>
</reference>
<evidence type="ECO:0000313" key="1">
    <source>
        <dbReference type="EMBL" id="VBB39122.1"/>
    </source>
</evidence>
<organism evidence="1">
    <name type="scientific">uncultured Spirochaetota bacterium</name>
    <dbReference type="NCBI Taxonomy" id="460511"/>
    <lineage>
        <taxon>Bacteria</taxon>
        <taxon>Pseudomonadati</taxon>
        <taxon>Spirochaetota</taxon>
        <taxon>environmental samples</taxon>
    </lineage>
</organism>
<gene>
    <name evidence="1" type="ORF">TRIP_E190040</name>
</gene>